<proteinExistence type="predicted"/>
<protein>
    <submittedName>
        <fullName evidence="2">Uncharacterized protein</fullName>
    </submittedName>
</protein>
<evidence type="ECO:0000313" key="2">
    <source>
        <dbReference type="EMBL" id="MPM18995.1"/>
    </source>
</evidence>
<feature type="compositionally biased region" description="Basic and acidic residues" evidence="1">
    <location>
        <begin position="84"/>
        <end position="94"/>
    </location>
</feature>
<sequence length="370" mass="40772">MSLTVQDNIGHVARANDRARHNARNFLPRSGETENVSGQYPYPFSRLFQTAGALTGLRIVDDDQRRTHTSPVGPLVLHPPDAPGDSRHTDDDAARPAARNGRQHNFIRRPGDPGAFAKVQLPRAPVGYALELSDRKADLGEVLGQFFVDLEFGFYRIEHFQRRRFGCADQCDKLAVPVKHGPETGGFRQGTFAGTTRHGQCEQASGKYRRFDLGDDFQMIRRPCQSVGFGKVAFAEQLKIALASRFARRIRDRREIADVAPDQGLFRLAHPFGIASVIITARSGNIPHGVFLVAQPGDVLEKIDVAAVVGCGDSEADAVEIAVNPCLGQDKAKRSGIDQARHFHRTHGIRINRHSRLRSVAPATRHSESG</sequence>
<reference evidence="2" key="1">
    <citation type="submission" date="2019-08" db="EMBL/GenBank/DDBJ databases">
        <authorList>
            <person name="Kucharzyk K."/>
            <person name="Murdoch R.W."/>
            <person name="Higgins S."/>
            <person name="Loffler F."/>
        </authorList>
    </citation>
    <scope>NUCLEOTIDE SEQUENCE</scope>
</reference>
<name>A0A644XS76_9ZZZZ</name>
<evidence type="ECO:0000256" key="1">
    <source>
        <dbReference type="SAM" id="MobiDB-lite"/>
    </source>
</evidence>
<dbReference type="EMBL" id="VSSQ01003091">
    <property type="protein sequence ID" value="MPM18995.1"/>
    <property type="molecule type" value="Genomic_DNA"/>
</dbReference>
<feature type="region of interest" description="Disordered" evidence="1">
    <location>
        <begin position="65"/>
        <end position="114"/>
    </location>
</feature>
<dbReference type="AlphaFoldDB" id="A0A644XS76"/>
<comment type="caution">
    <text evidence="2">The sequence shown here is derived from an EMBL/GenBank/DDBJ whole genome shotgun (WGS) entry which is preliminary data.</text>
</comment>
<organism evidence="2">
    <name type="scientific">bioreactor metagenome</name>
    <dbReference type="NCBI Taxonomy" id="1076179"/>
    <lineage>
        <taxon>unclassified sequences</taxon>
        <taxon>metagenomes</taxon>
        <taxon>ecological metagenomes</taxon>
    </lineage>
</organism>
<accession>A0A644XS76</accession>
<gene>
    <name evidence="2" type="ORF">SDC9_65413</name>
</gene>